<organism evidence="1 2">
    <name type="scientific">Pseudomonas phage PHB09</name>
    <dbReference type="NCBI Taxonomy" id="2867265"/>
    <lineage>
        <taxon>Viruses</taxon>
        <taxon>Duplodnaviria</taxon>
        <taxon>Heunggongvirae</taxon>
        <taxon>Uroviricota</taxon>
        <taxon>Caudoviricetes</taxon>
        <taxon>Vandenendeviridae</taxon>
        <taxon>Gorskivirinae</taxon>
        <taxon>Dilongvirus</taxon>
        <taxon>Dilongvirus PHB09</taxon>
    </lineage>
</organism>
<keyword evidence="2" id="KW-1185">Reference proteome</keyword>
<proteinExistence type="predicted"/>
<dbReference type="Proteomes" id="UP000827914">
    <property type="component" value="Segment"/>
</dbReference>
<sequence length="64" mass="7082">MRITLEYFSVKGLIFLSASVQLNTAGTTAGRPDTGVQDGEGGRHLVNENDYLYHFKGYCRATKI</sequence>
<dbReference type="EMBL" id="OK040171">
    <property type="protein sequence ID" value="UAV84632.1"/>
    <property type="molecule type" value="Genomic_DNA"/>
</dbReference>
<name>A0AAE8XCE7_9CAUD</name>
<evidence type="ECO:0000313" key="2">
    <source>
        <dbReference type="Proteomes" id="UP000827914"/>
    </source>
</evidence>
<accession>A0AAE8XCE7</accession>
<gene>
    <name evidence="1" type="ORF">PHB09_137</name>
</gene>
<evidence type="ECO:0000313" key="1">
    <source>
        <dbReference type="EMBL" id="UAV84632.1"/>
    </source>
</evidence>
<reference evidence="1" key="1">
    <citation type="submission" date="2021-09" db="EMBL/GenBank/DDBJ databases">
        <authorList>
            <person name="Liu Y."/>
        </authorList>
    </citation>
    <scope>NUCLEOTIDE SEQUENCE</scope>
</reference>
<protein>
    <submittedName>
        <fullName evidence="1">Uncharacterized protein</fullName>
    </submittedName>
</protein>